<dbReference type="AlphaFoldDB" id="A0A9D4KGH6"/>
<feature type="compositionally biased region" description="Low complexity" evidence="1">
    <location>
        <begin position="52"/>
        <end position="61"/>
    </location>
</feature>
<dbReference type="EMBL" id="JAIWYP010000004">
    <property type="protein sequence ID" value="KAH3839110.1"/>
    <property type="molecule type" value="Genomic_DNA"/>
</dbReference>
<reference evidence="2" key="2">
    <citation type="submission" date="2020-11" db="EMBL/GenBank/DDBJ databases">
        <authorList>
            <person name="McCartney M.A."/>
            <person name="Auch B."/>
            <person name="Kono T."/>
            <person name="Mallez S."/>
            <person name="Becker A."/>
            <person name="Gohl D.M."/>
            <person name="Silverstein K.A.T."/>
            <person name="Koren S."/>
            <person name="Bechman K.B."/>
            <person name="Herman A."/>
            <person name="Abrahante J.E."/>
            <person name="Garbe J."/>
        </authorList>
    </citation>
    <scope>NUCLEOTIDE SEQUENCE</scope>
    <source>
        <strain evidence="2">Duluth1</strain>
        <tissue evidence="2">Whole animal</tissue>
    </source>
</reference>
<evidence type="ECO:0000313" key="2">
    <source>
        <dbReference type="EMBL" id="KAH3839110.1"/>
    </source>
</evidence>
<keyword evidence="3" id="KW-1185">Reference proteome</keyword>
<sequence>MENSVNIPNALRSEDVSCKVQPSVWWSCLKQQSVLDGKLCELAMKLLPMSCSSTSLSRESSPTVLPSKQSSETV</sequence>
<evidence type="ECO:0000256" key="1">
    <source>
        <dbReference type="SAM" id="MobiDB-lite"/>
    </source>
</evidence>
<comment type="caution">
    <text evidence="2">The sequence shown here is derived from an EMBL/GenBank/DDBJ whole genome shotgun (WGS) entry which is preliminary data.</text>
</comment>
<evidence type="ECO:0000313" key="3">
    <source>
        <dbReference type="Proteomes" id="UP000828390"/>
    </source>
</evidence>
<reference evidence="2" key="1">
    <citation type="journal article" date="2019" name="bioRxiv">
        <title>The Genome of the Zebra Mussel, Dreissena polymorpha: A Resource for Invasive Species Research.</title>
        <authorList>
            <person name="McCartney M.A."/>
            <person name="Auch B."/>
            <person name="Kono T."/>
            <person name="Mallez S."/>
            <person name="Zhang Y."/>
            <person name="Obille A."/>
            <person name="Becker A."/>
            <person name="Abrahante J.E."/>
            <person name="Garbe J."/>
            <person name="Badalamenti J.P."/>
            <person name="Herman A."/>
            <person name="Mangelson H."/>
            <person name="Liachko I."/>
            <person name="Sullivan S."/>
            <person name="Sone E.D."/>
            <person name="Koren S."/>
            <person name="Silverstein K.A.T."/>
            <person name="Beckman K.B."/>
            <person name="Gohl D.M."/>
        </authorList>
    </citation>
    <scope>NUCLEOTIDE SEQUENCE</scope>
    <source>
        <strain evidence="2">Duluth1</strain>
        <tissue evidence="2">Whole animal</tissue>
    </source>
</reference>
<organism evidence="2 3">
    <name type="scientific">Dreissena polymorpha</name>
    <name type="common">Zebra mussel</name>
    <name type="synonym">Mytilus polymorpha</name>
    <dbReference type="NCBI Taxonomy" id="45954"/>
    <lineage>
        <taxon>Eukaryota</taxon>
        <taxon>Metazoa</taxon>
        <taxon>Spiralia</taxon>
        <taxon>Lophotrochozoa</taxon>
        <taxon>Mollusca</taxon>
        <taxon>Bivalvia</taxon>
        <taxon>Autobranchia</taxon>
        <taxon>Heteroconchia</taxon>
        <taxon>Euheterodonta</taxon>
        <taxon>Imparidentia</taxon>
        <taxon>Neoheterodontei</taxon>
        <taxon>Myida</taxon>
        <taxon>Dreissenoidea</taxon>
        <taxon>Dreissenidae</taxon>
        <taxon>Dreissena</taxon>
    </lineage>
</organism>
<feature type="compositionally biased region" description="Polar residues" evidence="1">
    <location>
        <begin position="62"/>
        <end position="74"/>
    </location>
</feature>
<protein>
    <submittedName>
        <fullName evidence="2">Uncharacterized protein</fullName>
    </submittedName>
</protein>
<gene>
    <name evidence="2" type="ORF">DPMN_112533</name>
</gene>
<name>A0A9D4KGH6_DREPO</name>
<proteinExistence type="predicted"/>
<dbReference type="Proteomes" id="UP000828390">
    <property type="component" value="Unassembled WGS sequence"/>
</dbReference>
<feature type="region of interest" description="Disordered" evidence="1">
    <location>
        <begin position="52"/>
        <end position="74"/>
    </location>
</feature>
<accession>A0A9D4KGH6</accession>